<dbReference type="EMBL" id="VSRR010003297">
    <property type="protein sequence ID" value="MPC35525.1"/>
    <property type="molecule type" value="Genomic_DNA"/>
</dbReference>
<dbReference type="AlphaFoldDB" id="A0A5B7EQ54"/>
<keyword evidence="4" id="KW-0436">Ligase</keyword>
<evidence type="ECO:0000256" key="2">
    <source>
        <dbReference type="SAM" id="SignalP"/>
    </source>
</evidence>
<evidence type="ECO:0000259" key="3">
    <source>
        <dbReference type="Pfam" id="PF02769"/>
    </source>
</evidence>
<organism evidence="4 5">
    <name type="scientific">Portunus trituberculatus</name>
    <name type="common">Swimming crab</name>
    <name type="synonym">Neptunus trituberculatus</name>
    <dbReference type="NCBI Taxonomy" id="210409"/>
    <lineage>
        <taxon>Eukaryota</taxon>
        <taxon>Metazoa</taxon>
        <taxon>Ecdysozoa</taxon>
        <taxon>Arthropoda</taxon>
        <taxon>Crustacea</taxon>
        <taxon>Multicrustacea</taxon>
        <taxon>Malacostraca</taxon>
        <taxon>Eumalacostraca</taxon>
        <taxon>Eucarida</taxon>
        <taxon>Decapoda</taxon>
        <taxon>Pleocyemata</taxon>
        <taxon>Brachyura</taxon>
        <taxon>Eubrachyura</taxon>
        <taxon>Portunoidea</taxon>
        <taxon>Portunidae</taxon>
        <taxon>Portuninae</taxon>
        <taxon>Portunus</taxon>
    </lineage>
</organism>
<feature type="signal peptide" evidence="2">
    <location>
        <begin position="1"/>
        <end position="16"/>
    </location>
</feature>
<protein>
    <submittedName>
        <fullName evidence="4">Phosphoribosylformylglycinamidine cyclo-ligase</fullName>
    </submittedName>
</protein>
<feature type="compositionally biased region" description="Low complexity" evidence="1">
    <location>
        <begin position="125"/>
        <end position="135"/>
    </location>
</feature>
<dbReference type="Proteomes" id="UP000324222">
    <property type="component" value="Unassembled WGS sequence"/>
</dbReference>
<sequence length="178" mass="18658">MGTFCWAMLTCLESLGLLLDEPGQPVEPCGHRVPRMVASPAGSNLTTCLLTLAVIGVCSEEMARTFNCGLGMVLVVAADKVTEVIALIPGGEARQVGRLVAQKEASTILRTRLNPLLCRPEEGRPTSTSPSATSSVRGSMLPLSTAPTVKPARSYSPPAYIPGISAVSPPVWEELVAS</sequence>
<dbReference type="InterPro" id="IPR036676">
    <property type="entry name" value="PurM-like_C_sf"/>
</dbReference>
<reference evidence="4 5" key="1">
    <citation type="submission" date="2019-05" db="EMBL/GenBank/DDBJ databases">
        <title>Another draft genome of Portunus trituberculatus and its Hox gene families provides insights of decapod evolution.</title>
        <authorList>
            <person name="Jeong J.-H."/>
            <person name="Song I."/>
            <person name="Kim S."/>
            <person name="Choi T."/>
            <person name="Kim D."/>
            <person name="Ryu S."/>
            <person name="Kim W."/>
        </authorList>
    </citation>
    <scope>NUCLEOTIDE SEQUENCE [LARGE SCALE GENOMIC DNA]</scope>
    <source>
        <tissue evidence="4">Muscle</tissue>
    </source>
</reference>
<keyword evidence="2" id="KW-0732">Signal</keyword>
<feature type="region of interest" description="Disordered" evidence="1">
    <location>
        <begin position="119"/>
        <end position="151"/>
    </location>
</feature>
<proteinExistence type="predicted"/>
<feature type="chain" id="PRO_5022676090" evidence="2">
    <location>
        <begin position="17"/>
        <end position="178"/>
    </location>
</feature>
<evidence type="ECO:0000256" key="1">
    <source>
        <dbReference type="SAM" id="MobiDB-lite"/>
    </source>
</evidence>
<dbReference type="OrthoDB" id="6374765at2759"/>
<evidence type="ECO:0000313" key="4">
    <source>
        <dbReference type="EMBL" id="MPC35525.1"/>
    </source>
</evidence>
<name>A0A5B7EQ54_PORTR</name>
<feature type="domain" description="PurM-like C-terminal" evidence="3">
    <location>
        <begin position="60"/>
        <end position="106"/>
    </location>
</feature>
<dbReference type="SUPFAM" id="SSF56042">
    <property type="entry name" value="PurM C-terminal domain-like"/>
    <property type="match status" value="1"/>
</dbReference>
<dbReference type="InterPro" id="IPR010918">
    <property type="entry name" value="PurM-like_C_dom"/>
</dbReference>
<evidence type="ECO:0000313" key="5">
    <source>
        <dbReference type="Proteomes" id="UP000324222"/>
    </source>
</evidence>
<comment type="caution">
    <text evidence="4">The sequence shown here is derived from an EMBL/GenBank/DDBJ whole genome shotgun (WGS) entry which is preliminary data.</text>
</comment>
<dbReference type="Pfam" id="PF02769">
    <property type="entry name" value="AIRS_C"/>
    <property type="match status" value="1"/>
</dbReference>
<dbReference type="GO" id="GO:0016874">
    <property type="term" value="F:ligase activity"/>
    <property type="evidence" value="ECO:0007669"/>
    <property type="project" value="UniProtKB-KW"/>
</dbReference>
<gene>
    <name evidence="4" type="primary">purM</name>
    <name evidence="4" type="ORF">E2C01_028949</name>
</gene>
<dbReference type="Gene3D" id="3.90.650.10">
    <property type="entry name" value="PurM-like C-terminal domain"/>
    <property type="match status" value="1"/>
</dbReference>
<keyword evidence="5" id="KW-1185">Reference proteome</keyword>
<accession>A0A5B7EQ54</accession>